<keyword evidence="2" id="KW-1185">Reference proteome</keyword>
<sequence>MEFEGLDEAWQVWSLESTKAVLAYRPDIFDSQEFPAECLPTIYVTKGRRGRRPGRDVPDPADSWYVTLYLEPEIDLDEREFDSAEAATTGAMALASEFSRGEISYRDLYQVPRPSYFEQLDELTGREP</sequence>
<proteinExistence type="predicted"/>
<evidence type="ECO:0000313" key="2">
    <source>
        <dbReference type="Proteomes" id="UP001596445"/>
    </source>
</evidence>
<organism evidence="1 2">
    <name type="scientific">Halovenus salina</name>
    <dbReference type="NCBI Taxonomy" id="1510225"/>
    <lineage>
        <taxon>Archaea</taxon>
        <taxon>Methanobacteriati</taxon>
        <taxon>Methanobacteriota</taxon>
        <taxon>Stenosarchaea group</taxon>
        <taxon>Halobacteria</taxon>
        <taxon>Halobacteriales</taxon>
        <taxon>Haloarculaceae</taxon>
        <taxon>Halovenus</taxon>
    </lineage>
</organism>
<gene>
    <name evidence="1" type="ORF">ACFQQG_01135</name>
</gene>
<comment type="caution">
    <text evidence="1">The sequence shown here is derived from an EMBL/GenBank/DDBJ whole genome shotgun (WGS) entry which is preliminary data.</text>
</comment>
<dbReference type="RefSeq" id="WP_267162751.1">
    <property type="nucleotide sequence ID" value="NZ_CP112972.1"/>
</dbReference>
<dbReference type="InterPro" id="IPR043858">
    <property type="entry name" value="DUF5820"/>
</dbReference>
<reference evidence="1 2" key="1">
    <citation type="journal article" date="2019" name="Int. J. Syst. Evol. Microbiol.">
        <title>The Global Catalogue of Microorganisms (GCM) 10K type strain sequencing project: providing services to taxonomists for standard genome sequencing and annotation.</title>
        <authorList>
            <consortium name="The Broad Institute Genomics Platform"/>
            <consortium name="The Broad Institute Genome Sequencing Center for Infectious Disease"/>
            <person name="Wu L."/>
            <person name="Ma J."/>
        </authorList>
    </citation>
    <scope>NUCLEOTIDE SEQUENCE [LARGE SCALE GENOMIC DNA]</scope>
    <source>
        <strain evidence="1 2">JCM 30072</strain>
    </source>
</reference>
<dbReference type="EMBL" id="JBHSZI010000001">
    <property type="protein sequence ID" value="MFC7057031.1"/>
    <property type="molecule type" value="Genomic_DNA"/>
</dbReference>
<dbReference type="GeneID" id="76628839"/>
<evidence type="ECO:0000313" key="1">
    <source>
        <dbReference type="EMBL" id="MFC7057031.1"/>
    </source>
</evidence>
<name>A0ABD5VUR1_9EURY</name>
<dbReference type="Pfam" id="PF19137">
    <property type="entry name" value="DUF5820"/>
    <property type="match status" value="1"/>
</dbReference>
<accession>A0ABD5VUR1</accession>
<protein>
    <submittedName>
        <fullName evidence="1">DUF5820 family protein</fullName>
    </submittedName>
</protein>
<dbReference type="Proteomes" id="UP001596445">
    <property type="component" value="Unassembled WGS sequence"/>
</dbReference>
<dbReference type="AlphaFoldDB" id="A0ABD5VUR1"/>